<gene>
    <name evidence="1" type="ORF">DVH02_31035</name>
</gene>
<protein>
    <submittedName>
        <fullName evidence="1">Uncharacterized protein</fullName>
    </submittedName>
</protein>
<feature type="non-terminal residue" evidence="1">
    <location>
        <position position="1"/>
    </location>
</feature>
<dbReference type="Proteomes" id="UP000253741">
    <property type="component" value="Unassembled WGS sequence"/>
</dbReference>
<comment type="caution">
    <text evidence="1">The sequence shown here is derived from an EMBL/GenBank/DDBJ whole genome shotgun (WGS) entry which is preliminary data.</text>
</comment>
<evidence type="ECO:0000313" key="2">
    <source>
        <dbReference type="Proteomes" id="UP000253741"/>
    </source>
</evidence>
<dbReference type="OrthoDB" id="3872627at2"/>
<evidence type="ECO:0000313" key="1">
    <source>
        <dbReference type="EMBL" id="RDG33729.1"/>
    </source>
</evidence>
<keyword evidence="2" id="KW-1185">Reference proteome</keyword>
<dbReference type="RefSeq" id="WP_158575963.1">
    <property type="nucleotide sequence ID" value="NZ_QQNA01000331.1"/>
</dbReference>
<dbReference type="EMBL" id="QQNA01000331">
    <property type="protein sequence ID" value="RDG33729.1"/>
    <property type="molecule type" value="Genomic_DNA"/>
</dbReference>
<name>A0A370B044_9ACTN</name>
<reference evidence="1 2" key="1">
    <citation type="submission" date="2018-07" db="EMBL/GenBank/DDBJ databases">
        <title>Streptomyces species from bats.</title>
        <authorList>
            <person name="Dunlap C."/>
        </authorList>
    </citation>
    <scope>NUCLEOTIDE SEQUENCE [LARGE SCALE GENOMIC DNA]</scope>
    <source>
        <strain evidence="1 2">AC230</strain>
    </source>
</reference>
<dbReference type="AlphaFoldDB" id="A0A370B044"/>
<organism evidence="1 2">
    <name type="scientific">Streptomyces corynorhini</name>
    <dbReference type="NCBI Taxonomy" id="2282652"/>
    <lineage>
        <taxon>Bacteria</taxon>
        <taxon>Bacillati</taxon>
        <taxon>Actinomycetota</taxon>
        <taxon>Actinomycetes</taxon>
        <taxon>Kitasatosporales</taxon>
        <taxon>Streptomycetaceae</taxon>
        <taxon>Streptomyces</taxon>
    </lineage>
</organism>
<sequence length="177" mass="19420">AEERLQRPFHPRDALDLYAMSGQDLPPLAEIVAAAESLRLAPELAELIRYASDLLPIDRLAPLLSALEPAAETERNLRAGHVPVPETADTRKALLQGVPVHGIHLGRIEEGDKWPVSRMHRYGEEVLLLTPVGAYLLVSDAVVSRERHAAATEEFNRLARGNFDSLQEDISAAAVRA</sequence>
<accession>A0A370B044</accession>
<proteinExistence type="predicted"/>